<evidence type="ECO:0000313" key="2">
    <source>
        <dbReference type="EMBL" id="MEN1947776.1"/>
    </source>
</evidence>
<evidence type="ECO:0000313" key="3">
    <source>
        <dbReference type="Proteomes" id="UP001425155"/>
    </source>
</evidence>
<evidence type="ECO:0000256" key="1">
    <source>
        <dbReference type="SAM" id="SignalP"/>
    </source>
</evidence>
<keyword evidence="1" id="KW-0732">Signal</keyword>
<comment type="caution">
    <text evidence="2">The sequence shown here is derived from an EMBL/GenBank/DDBJ whole genome shotgun (WGS) entry which is preliminary data.</text>
</comment>
<dbReference type="RefSeq" id="WP_342115362.1">
    <property type="nucleotide sequence ID" value="NZ_JBCAUN010000003.1"/>
</dbReference>
<organism evidence="2 3">
    <name type="scientific">Leifsonia stereocauli</name>
    <dbReference type="NCBI Taxonomy" id="3134136"/>
    <lineage>
        <taxon>Bacteria</taxon>
        <taxon>Bacillati</taxon>
        <taxon>Actinomycetota</taxon>
        <taxon>Actinomycetes</taxon>
        <taxon>Micrococcales</taxon>
        <taxon>Microbacteriaceae</taxon>
        <taxon>Leifsonia</taxon>
    </lineage>
</organism>
<accession>A0ABU9W6Z6</accession>
<name>A0ABU9W6Z6_9MICO</name>
<feature type="signal peptide" evidence="1">
    <location>
        <begin position="1"/>
        <end position="29"/>
    </location>
</feature>
<proteinExistence type="predicted"/>
<gene>
    <name evidence="2" type="ORF">WJX64_14555</name>
</gene>
<sequence>MKISIKTRGVVVGILSLAFIGASATAASAATPSGSEDPIYFINGDTAETIAEGATIPWELGVIASPTTSPDDRFQGSDDADQVKVFLAPQGSERDISAWIAWGDSGFVSGTKQVWLPQLSPASLTAGNSASAKASGGPFSLGFAYTKNNGVTIADGGVVFTHIQITAGTGDFKYDYASGTVTPPVDPCAADPAACLTGEIALEATTIAAQDGALALSVPAGSKATFGAAVLVNQLSTSTTTLPEFTVSDSRIVSKKGWTLTSTVADFVSGTNTIEAKNLGVAPKVVAAGTTSTGVTTGTAQVAGSATTTAAPFAEAAAGAGLGDTKLSADLKLVAPATAAAGTYTSKMTLTLVSK</sequence>
<evidence type="ECO:0008006" key="4">
    <source>
        <dbReference type="Google" id="ProtNLM"/>
    </source>
</evidence>
<dbReference type="Proteomes" id="UP001425155">
    <property type="component" value="Unassembled WGS sequence"/>
</dbReference>
<feature type="chain" id="PRO_5046907116" description="WxL domain-containing protein" evidence="1">
    <location>
        <begin position="30"/>
        <end position="355"/>
    </location>
</feature>
<keyword evidence="3" id="KW-1185">Reference proteome</keyword>
<protein>
    <recommendedName>
        <fullName evidence="4">WxL domain-containing protein</fullName>
    </recommendedName>
</protein>
<dbReference type="EMBL" id="JBCLVG010000003">
    <property type="protein sequence ID" value="MEN1947776.1"/>
    <property type="molecule type" value="Genomic_DNA"/>
</dbReference>
<reference evidence="2 3" key="1">
    <citation type="submission" date="2024-03" db="EMBL/GenBank/DDBJ databases">
        <title>YIM 134122 draft genome.</title>
        <authorList>
            <person name="Zuo S."/>
            <person name="Xiong L."/>
        </authorList>
    </citation>
    <scope>NUCLEOTIDE SEQUENCE [LARGE SCALE GENOMIC DNA]</scope>
    <source>
        <strain evidence="2 3">YIM 134122</strain>
    </source>
</reference>